<proteinExistence type="predicted"/>
<reference evidence="3 4" key="1">
    <citation type="submission" date="2024-02" db="EMBL/GenBank/DDBJ databases">
        <title>De novo assembly and annotation of 12 fungi associated with fruit tree decline syndrome in Ontario, Canada.</title>
        <authorList>
            <person name="Sulman M."/>
            <person name="Ellouze W."/>
            <person name="Ilyukhin E."/>
        </authorList>
    </citation>
    <scope>NUCLEOTIDE SEQUENCE [LARGE SCALE GENOMIC DNA]</scope>
    <source>
        <strain evidence="3 4">M1-105</strain>
    </source>
</reference>
<feature type="compositionally biased region" description="Low complexity" evidence="1">
    <location>
        <begin position="71"/>
        <end position="83"/>
    </location>
</feature>
<accession>A0ABR3SU32</accession>
<feature type="transmembrane region" description="Helical" evidence="2">
    <location>
        <begin position="171"/>
        <end position="189"/>
    </location>
</feature>
<protein>
    <recommendedName>
        <fullName evidence="5">Mitochondrial outer membrane protein OM14 C-terminal domain-containing protein</fullName>
    </recommendedName>
</protein>
<name>A0ABR3SU32_9PEZI</name>
<keyword evidence="2" id="KW-1133">Transmembrane helix</keyword>
<dbReference type="InterPro" id="IPR039454">
    <property type="entry name" value="OM14"/>
</dbReference>
<comment type="caution">
    <text evidence="3">The sequence shown here is derived from an EMBL/GenBank/DDBJ whole genome shotgun (WGS) entry which is preliminary data.</text>
</comment>
<evidence type="ECO:0000313" key="4">
    <source>
        <dbReference type="Proteomes" id="UP001521116"/>
    </source>
</evidence>
<organism evidence="3 4">
    <name type="scientific">Neofusicoccum ribis</name>
    <dbReference type="NCBI Taxonomy" id="45134"/>
    <lineage>
        <taxon>Eukaryota</taxon>
        <taxon>Fungi</taxon>
        <taxon>Dikarya</taxon>
        <taxon>Ascomycota</taxon>
        <taxon>Pezizomycotina</taxon>
        <taxon>Dothideomycetes</taxon>
        <taxon>Dothideomycetes incertae sedis</taxon>
        <taxon>Botryosphaeriales</taxon>
        <taxon>Botryosphaeriaceae</taxon>
        <taxon>Neofusicoccum</taxon>
    </lineage>
</organism>
<dbReference type="EMBL" id="JAJVDC020000052">
    <property type="protein sequence ID" value="KAL1629773.1"/>
    <property type="molecule type" value="Genomic_DNA"/>
</dbReference>
<evidence type="ECO:0000313" key="3">
    <source>
        <dbReference type="EMBL" id="KAL1629773.1"/>
    </source>
</evidence>
<evidence type="ECO:0000256" key="1">
    <source>
        <dbReference type="SAM" id="MobiDB-lite"/>
    </source>
</evidence>
<sequence>MSYASVAASGPSQSAEEVAWDLFPSSLRRVSITDELLAELVKPPTLTPDPRRAPPVPEVAHTDESTHSLIDVDSPHVSSVPSDFESQSIKTETQADRVEREIQDLERHAQEKFRQDREKAKAKGRKAGARIRDNAGNPVVIGNAVTIGALGAVLGFGAYKKYTAGQLNWKMAGAWAGVVGLFGVADYYVSKFLFEKYPPKK</sequence>
<gene>
    <name evidence="3" type="ORF">SLS56_005296</name>
</gene>
<keyword evidence="2" id="KW-0472">Membrane</keyword>
<dbReference type="PANTHER" id="PTHR38402:SF1">
    <property type="entry name" value="MITOCHONDRIAL OUTER MEMBRANE PROTEIN OM14"/>
    <property type="match status" value="1"/>
</dbReference>
<keyword evidence="2" id="KW-0812">Transmembrane</keyword>
<feature type="transmembrane region" description="Helical" evidence="2">
    <location>
        <begin position="139"/>
        <end position="159"/>
    </location>
</feature>
<evidence type="ECO:0000256" key="2">
    <source>
        <dbReference type="SAM" id="Phobius"/>
    </source>
</evidence>
<dbReference type="PANTHER" id="PTHR38402">
    <property type="entry name" value="MITOCHONDRIAL OUTER MEMBRANE PROTEIN OM14"/>
    <property type="match status" value="1"/>
</dbReference>
<keyword evidence="4" id="KW-1185">Reference proteome</keyword>
<feature type="region of interest" description="Disordered" evidence="1">
    <location>
        <begin position="65"/>
        <end position="96"/>
    </location>
</feature>
<dbReference type="Proteomes" id="UP001521116">
    <property type="component" value="Unassembled WGS sequence"/>
</dbReference>
<evidence type="ECO:0008006" key="5">
    <source>
        <dbReference type="Google" id="ProtNLM"/>
    </source>
</evidence>